<evidence type="ECO:0000313" key="6">
    <source>
        <dbReference type="Proteomes" id="UP000886998"/>
    </source>
</evidence>
<organism evidence="5 6">
    <name type="scientific">Trichonephila inaurata madagascariensis</name>
    <dbReference type="NCBI Taxonomy" id="2747483"/>
    <lineage>
        <taxon>Eukaryota</taxon>
        <taxon>Metazoa</taxon>
        <taxon>Ecdysozoa</taxon>
        <taxon>Arthropoda</taxon>
        <taxon>Chelicerata</taxon>
        <taxon>Arachnida</taxon>
        <taxon>Araneae</taxon>
        <taxon>Araneomorphae</taxon>
        <taxon>Entelegynae</taxon>
        <taxon>Araneoidea</taxon>
        <taxon>Nephilidae</taxon>
        <taxon>Trichonephila</taxon>
        <taxon>Trichonephila inaurata</taxon>
    </lineage>
</organism>
<keyword evidence="2" id="KW-0812">Transmembrane</keyword>
<dbReference type="CDD" id="cd00185">
    <property type="entry name" value="TNFRSF"/>
    <property type="match status" value="1"/>
</dbReference>
<dbReference type="OrthoDB" id="6437829at2759"/>
<feature type="signal peptide" evidence="3">
    <location>
        <begin position="1"/>
        <end position="20"/>
    </location>
</feature>
<feature type="region of interest" description="Disordered" evidence="1">
    <location>
        <begin position="312"/>
        <end position="434"/>
    </location>
</feature>
<dbReference type="SMART" id="SM01411">
    <property type="entry name" value="Ephrin_rec_like"/>
    <property type="match status" value="1"/>
</dbReference>
<dbReference type="InterPro" id="IPR011641">
    <property type="entry name" value="Tyr-kin_ephrin_A/B_rcpt-like"/>
</dbReference>
<dbReference type="Proteomes" id="UP000886998">
    <property type="component" value="Unassembled WGS sequence"/>
</dbReference>
<sequence length="574" mass="65069">MHSPLFLLLCLMLFLHISSELRLEISLNDYSGSRTNIKLVCEPSQKTLQYAKEHKILWKGSKFGVRERNKLRERLPGSIFVPEINVNSPEHYHCFLLSPKSSDENYNGSKKRFEREAEDFVPAQFGSCSPGYRIDQDKCYPCPPGSYTSGQDSSCSLCPRDFYNNKKAADSCFPCPEGKKTMTEGADSEDLCVYIDTSGRPLETPSTKLLVLGICAAIFILTAWILITIYLIWYFKGKRPTIDKMERGTLAQSSAGATQDSAEDHIYAEIGDIQNTTAPTNDDSIYTELVPSDEYEKPKSASQDTIYTEILPTESEYEEPIKGSKDDHIYSEIRPSESDYEEPIKGSKEDHSYTEIIPSESDYEEPRKGSKDNIYTEVIPSEHEYETIKEPEESNESQPSASASRSSQSRTPRPRTSKDYYETPITKQSSDSAYPVFVTKRYPRSLERTTGSGFQPWLPTVEKPKKKVEKSEYEELAEIILKTSKSETNHQDSSKLPNLEEMGYDVETLSELIKALSKRSKTSEKSRDEKDTTKNQNASDRRHNSESLPKAPKKSSSAKEKSINTIRNKNLKKP</sequence>
<feature type="compositionally biased region" description="Basic and acidic residues" evidence="1">
    <location>
        <begin position="380"/>
        <end position="392"/>
    </location>
</feature>
<keyword evidence="2" id="KW-1133">Transmembrane helix</keyword>
<dbReference type="InterPro" id="IPR009030">
    <property type="entry name" value="Growth_fac_rcpt_cys_sf"/>
</dbReference>
<feature type="transmembrane region" description="Helical" evidence="2">
    <location>
        <begin position="209"/>
        <end position="235"/>
    </location>
</feature>
<evidence type="ECO:0000259" key="4">
    <source>
        <dbReference type="Pfam" id="PF07699"/>
    </source>
</evidence>
<feature type="compositionally biased region" description="Low complexity" evidence="1">
    <location>
        <begin position="396"/>
        <end position="411"/>
    </location>
</feature>
<feature type="region of interest" description="Disordered" evidence="1">
    <location>
        <begin position="448"/>
        <end position="470"/>
    </location>
</feature>
<accession>A0A8X6IRW1</accession>
<dbReference type="SUPFAM" id="SSF57184">
    <property type="entry name" value="Growth factor receptor domain"/>
    <property type="match status" value="1"/>
</dbReference>
<keyword evidence="6" id="KW-1185">Reference proteome</keyword>
<dbReference type="Pfam" id="PF07699">
    <property type="entry name" value="Ephrin_rec_like"/>
    <property type="match status" value="1"/>
</dbReference>
<evidence type="ECO:0000313" key="5">
    <source>
        <dbReference type="EMBL" id="GFS57356.1"/>
    </source>
</evidence>
<keyword evidence="2" id="KW-0472">Membrane</keyword>
<evidence type="ECO:0000256" key="1">
    <source>
        <dbReference type="SAM" id="MobiDB-lite"/>
    </source>
</evidence>
<evidence type="ECO:0000256" key="3">
    <source>
        <dbReference type="SAM" id="SignalP"/>
    </source>
</evidence>
<keyword evidence="3" id="KW-0732">Signal</keyword>
<dbReference type="Gene3D" id="2.10.50.10">
    <property type="entry name" value="Tumor Necrosis Factor Receptor, subunit A, domain 2"/>
    <property type="match status" value="1"/>
</dbReference>
<dbReference type="EMBL" id="BMAV01027223">
    <property type="protein sequence ID" value="GFS57356.1"/>
    <property type="molecule type" value="Genomic_DNA"/>
</dbReference>
<proteinExistence type="predicted"/>
<name>A0A8X6IRW1_9ARAC</name>
<evidence type="ECO:0000256" key="2">
    <source>
        <dbReference type="SAM" id="Phobius"/>
    </source>
</evidence>
<gene>
    <name evidence="5" type="primary">AVEN_207454_1</name>
    <name evidence="5" type="ORF">TNIN_349841</name>
</gene>
<feature type="chain" id="PRO_5036490600" evidence="3">
    <location>
        <begin position="21"/>
        <end position="574"/>
    </location>
</feature>
<feature type="region of interest" description="Disordered" evidence="1">
    <location>
        <begin position="483"/>
        <end position="502"/>
    </location>
</feature>
<feature type="compositionally biased region" description="Basic and acidic residues" evidence="1">
    <location>
        <begin position="484"/>
        <end position="493"/>
    </location>
</feature>
<protein>
    <submittedName>
        <fullName evidence="5">Ephrin_rec_like domain-containing protein</fullName>
    </submittedName>
</protein>
<dbReference type="AlphaFoldDB" id="A0A8X6IRW1"/>
<feature type="domain" description="Tyrosine-protein kinase ephrin type A/B receptor-like" evidence="4">
    <location>
        <begin position="145"/>
        <end position="192"/>
    </location>
</feature>
<feature type="region of interest" description="Disordered" evidence="1">
    <location>
        <begin position="515"/>
        <end position="574"/>
    </location>
</feature>
<feature type="compositionally biased region" description="Basic and acidic residues" evidence="1">
    <location>
        <begin position="521"/>
        <end position="545"/>
    </location>
</feature>
<reference evidence="5" key="1">
    <citation type="submission" date="2020-08" db="EMBL/GenBank/DDBJ databases">
        <title>Multicomponent nature underlies the extraordinary mechanical properties of spider dragline silk.</title>
        <authorList>
            <person name="Kono N."/>
            <person name="Nakamura H."/>
            <person name="Mori M."/>
            <person name="Yoshida Y."/>
            <person name="Ohtoshi R."/>
            <person name="Malay A.D."/>
            <person name="Moran D.A.P."/>
            <person name="Tomita M."/>
            <person name="Numata K."/>
            <person name="Arakawa K."/>
        </authorList>
    </citation>
    <scope>NUCLEOTIDE SEQUENCE</scope>
</reference>
<comment type="caution">
    <text evidence="5">The sequence shown here is derived from an EMBL/GenBank/DDBJ whole genome shotgun (WGS) entry which is preliminary data.</text>
</comment>
<feature type="compositionally biased region" description="Basic and acidic residues" evidence="1">
    <location>
        <begin position="319"/>
        <end position="353"/>
    </location>
</feature>